<gene>
    <name evidence="1" type="ORF">ILEXP_LOCUS56204</name>
</gene>
<dbReference type="Proteomes" id="UP001642360">
    <property type="component" value="Unassembled WGS sequence"/>
</dbReference>
<evidence type="ECO:0000313" key="2">
    <source>
        <dbReference type="Proteomes" id="UP001642360"/>
    </source>
</evidence>
<dbReference type="EMBL" id="CAUOFW020009436">
    <property type="protein sequence ID" value="CAK9185781.1"/>
    <property type="molecule type" value="Genomic_DNA"/>
</dbReference>
<proteinExistence type="predicted"/>
<comment type="caution">
    <text evidence="1">The sequence shown here is derived from an EMBL/GenBank/DDBJ whole genome shotgun (WGS) entry which is preliminary data.</text>
</comment>
<protein>
    <submittedName>
        <fullName evidence="1">Uncharacterized protein</fullName>
    </submittedName>
</protein>
<name>A0ABC8UXG8_9AQUA</name>
<sequence length="87" mass="9947">MQVSIGGQSFSDEIRPDLHKISKKNSSSPASVWGIWALFYQFIKRRGPKRLLGIKMATFRLHLICRSSPEEFELYKEGLDDSDVESS</sequence>
<organism evidence="1 2">
    <name type="scientific">Ilex paraguariensis</name>
    <name type="common">yerba mate</name>
    <dbReference type="NCBI Taxonomy" id="185542"/>
    <lineage>
        <taxon>Eukaryota</taxon>
        <taxon>Viridiplantae</taxon>
        <taxon>Streptophyta</taxon>
        <taxon>Embryophyta</taxon>
        <taxon>Tracheophyta</taxon>
        <taxon>Spermatophyta</taxon>
        <taxon>Magnoliopsida</taxon>
        <taxon>eudicotyledons</taxon>
        <taxon>Gunneridae</taxon>
        <taxon>Pentapetalae</taxon>
        <taxon>asterids</taxon>
        <taxon>campanulids</taxon>
        <taxon>Aquifoliales</taxon>
        <taxon>Aquifoliaceae</taxon>
        <taxon>Ilex</taxon>
    </lineage>
</organism>
<keyword evidence="2" id="KW-1185">Reference proteome</keyword>
<evidence type="ECO:0000313" key="1">
    <source>
        <dbReference type="EMBL" id="CAK9185781.1"/>
    </source>
</evidence>
<reference evidence="1 2" key="1">
    <citation type="submission" date="2024-02" db="EMBL/GenBank/DDBJ databases">
        <authorList>
            <person name="Vignale AGUSTIN F."/>
            <person name="Sosa J E."/>
            <person name="Modenutti C."/>
        </authorList>
    </citation>
    <scope>NUCLEOTIDE SEQUENCE [LARGE SCALE GENOMIC DNA]</scope>
</reference>
<accession>A0ABC8UXG8</accession>
<dbReference type="AlphaFoldDB" id="A0ABC8UXG8"/>